<keyword evidence="1 4" id="KW-0813">Transport</keyword>
<comment type="subcellular location">
    <subcellularLocation>
        <location evidence="4">Periplasm</location>
    </subcellularLocation>
</comment>
<dbReference type="PANTHER" id="PTHR36504">
    <property type="entry name" value="LIPOPOLYSACCHARIDE EXPORT SYSTEM PROTEIN LPTA"/>
    <property type="match status" value="1"/>
</dbReference>
<keyword evidence="3 4" id="KW-0574">Periplasm</keyword>
<dbReference type="InterPro" id="IPR014340">
    <property type="entry name" value="LptA"/>
</dbReference>
<comment type="function">
    <text evidence="4">Involved in the assembly of lipopolysaccharide (LPS). Required for the translocation of LPS from the inner membrane to the outer membrane.</text>
</comment>
<keyword evidence="2" id="KW-0732">Signal</keyword>
<evidence type="ECO:0000256" key="5">
    <source>
        <dbReference type="SAM" id="MobiDB-lite"/>
    </source>
</evidence>
<gene>
    <name evidence="4 7" type="primary">lptA</name>
    <name evidence="7" type="ORF">FHP08_11885</name>
</gene>
<evidence type="ECO:0000256" key="1">
    <source>
        <dbReference type="ARBA" id="ARBA00022448"/>
    </source>
</evidence>
<comment type="similarity">
    <text evidence="4">Belongs to the LptA family.</text>
</comment>
<dbReference type="AlphaFoldDB" id="A0A5C8NWU6"/>
<evidence type="ECO:0000256" key="2">
    <source>
        <dbReference type="ARBA" id="ARBA00022729"/>
    </source>
</evidence>
<evidence type="ECO:0000256" key="4">
    <source>
        <dbReference type="HAMAP-Rule" id="MF_01914"/>
    </source>
</evidence>
<comment type="caution">
    <text evidence="7">The sequence shown here is derived from an EMBL/GenBank/DDBJ whole genome shotgun (WGS) entry which is preliminary data.</text>
</comment>
<comment type="subunit">
    <text evidence="4">Component of the lipopolysaccharide transport and assembly complex.</text>
</comment>
<feature type="region of interest" description="Disordered" evidence="5">
    <location>
        <begin position="170"/>
        <end position="214"/>
    </location>
</feature>
<dbReference type="GO" id="GO:0030288">
    <property type="term" value="C:outer membrane-bounded periplasmic space"/>
    <property type="evidence" value="ECO:0007669"/>
    <property type="project" value="TreeGrafter"/>
</dbReference>
<dbReference type="GO" id="GO:0017089">
    <property type="term" value="F:glycolipid transfer activity"/>
    <property type="evidence" value="ECO:0007669"/>
    <property type="project" value="TreeGrafter"/>
</dbReference>
<organism evidence="7 8">
    <name type="scientific">Zeimonas arvi</name>
    <dbReference type="NCBI Taxonomy" id="2498847"/>
    <lineage>
        <taxon>Bacteria</taxon>
        <taxon>Pseudomonadati</taxon>
        <taxon>Pseudomonadota</taxon>
        <taxon>Betaproteobacteria</taxon>
        <taxon>Burkholderiales</taxon>
        <taxon>Burkholderiaceae</taxon>
        <taxon>Zeimonas</taxon>
    </lineage>
</organism>
<proteinExistence type="inferred from homology"/>
<keyword evidence="8" id="KW-1185">Reference proteome</keyword>
<dbReference type="GO" id="GO:0001530">
    <property type="term" value="F:lipopolysaccharide binding"/>
    <property type="evidence" value="ECO:0007669"/>
    <property type="project" value="InterPro"/>
</dbReference>
<dbReference type="GO" id="GO:0043165">
    <property type="term" value="P:Gram-negative-bacterium-type cell outer membrane assembly"/>
    <property type="evidence" value="ECO:0007669"/>
    <property type="project" value="UniProtKB-UniRule"/>
</dbReference>
<dbReference type="InterPro" id="IPR005653">
    <property type="entry name" value="OstA-like_N"/>
</dbReference>
<dbReference type="RefSeq" id="WP_147704665.1">
    <property type="nucleotide sequence ID" value="NZ_VDUY01000004.1"/>
</dbReference>
<dbReference type="NCBIfam" id="TIGR03002">
    <property type="entry name" value="outer_YhbN_LptA"/>
    <property type="match status" value="1"/>
</dbReference>
<dbReference type="OrthoDB" id="5294855at2"/>
<accession>A0A5C8NWU6</accession>
<evidence type="ECO:0000313" key="8">
    <source>
        <dbReference type="Proteomes" id="UP000321548"/>
    </source>
</evidence>
<dbReference type="Pfam" id="PF03968">
    <property type="entry name" value="LptD_N"/>
    <property type="match status" value="1"/>
</dbReference>
<dbReference type="GO" id="GO:0009279">
    <property type="term" value="C:cell outer membrane"/>
    <property type="evidence" value="ECO:0007669"/>
    <property type="project" value="TreeGrafter"/>
</dbReference>
<protein>
    <recommendedName>
        <fullName evidence="4">Lipopolysaccharide export system protein LptA</fullName>
    </recommendedName>
</protein>
<evidence type="ECO:0000259" key="6">
    <source>
        <dbReference type="Pfam" id="PF03968"/>
    </source>
</evidence>
<name>A0A5C8NWU6_9BURK</name>
<dbReference type="Proteomes" id="UP000321548">
    <property type="component" value="Unassembled WGS sequence"/>
</dbReference>
<evidence type="ECO:0000256" key="3">
    <source>
        <dbReference type="ARBA" id="ARBA00022764"/>
    </source>
</evidence>
<sequence length="214" mass="23438">MTRPATPLTHSRFPAALTATAFVAAIALSGWTAPARAEKADRDQPLAVESDQMQYDDIKQVGTFTGRVVLTKGSIVVRADRLTVRQDEEGWQHATAWGAPATFRQKREGVNEWIEGRARRIDYDGKHETVRLQQQATMQRTDGARILDEIHGNDILYESGTELFSVQGAAGKEATPENPSGRVRMVIQPRTANGQSPGEPAPLKPADRLAPGSR</sequence>
<dbReference type="InterPro" id="IPR052037">
    <property type="entry name" value="LPS_export_LptA"/>
</dbReference>
<dbReference type="GO" id="GO:0015920">
    <property type="term" value="P:lipopolysaccharide transport"/>
    <property type="evidence" value="ECO:0007669"/>
    <property type="project" value="UniProtKB-UniRule"/>
</dbReference>
<evidence type="ECO:0000313" key="7">
    <source>
        <dbReference type="EMBL" id="TXL65470.1"/>
    </source>
</evidence>
<dbReference type="PANTHER" id="PTHR36504:SF1">
    <property type="entry name" value="LIPOPOLYSACCHARIDE EXPORT SYSTEM PROTEIN LPTA"/>
    <property type="match status" value="1"/>
</dbReference>
<reference evidence="7 8" key="1">
    <citation type="submission" date="2019-06" db="EMBL/GenBank/DDBJ databases">
        <title>Quisquiliibacterium sp. nov., isolated from a maize field.</title>
        <authorList>
            <person name="Lin S.-Y."/>
            <person name="Tsai C.-F."/>
            <person name="Young C.-C."/>
        </authorList>
    </citation>
    <scope>NUCLEOTIDE SEQUENCE [LARGE SCALE GENOMIC DNA]</scope>
    <source>
        <strain evidence="7 8">CC-CFT501</strain>
    </source>
</reference>
<feature type="domain" description="Organic solvent tolerance-like N-terminal" evidence="6">
    <location>
        <begin position="48"/>
        <end position="160"/>
    </location>
</feature>
<dbReference type="Gene3D" id="2.60.450.10">
    <property type="entry name" value="Lipopolysaccharide (LPS) transport protein A like domain"/>
    <property type="match status" value="1"/>
</dbReference>
<dbReference type="EMBL" id="VDUY01000004">
    <property type="protein sequence ID" value="TXL65470.1"/>
    <property type="molecule type" value="Genomic_DNA"/>
</dbReference>
<dbReference type="HAMAP" id="MF_01914">
    <property type="entry name" value="LPS_assembly_LptA"/>
    <property type="match status" value="1"/>
</dbReference>